<evidence type="ECO:0000313" key="3">
    <source>
        <dbReference type="EMBL" id="KAK4095743.1"/>
    </source>
</evidence>
<protein>
    <recommendedName>
        <fullName evidence="5">Mfs allantoate protein</fullName>
    </recommendedName>
</protein>
<feature type="compositionally biased region" description="Basic and acidic residues" evidence="2">
    <location>
        <begin position="333"/>
        <end position="354"/>
    </location>
</feature>
<name>A0AAN6SWB4_9PEZI</name>
<reference evidence="3" key="2">
    <citation type="submission" date="2023-05" db="EMBL/GenBank/DDBJ databases">
        <authorList>
            <consortium name="Lawrence Berkeley National Laboratory"/>
            <person name="Steindorff A."/>
            <person name="Hensen N."/>
            <person name="Bonometti L."/>
            <person name="Westerberg I."/>
            <person name="Brannstrom I.O."/>
            <person name="Guillou S."/>
            <person name="Cros-Aarteil S."/>
            <person name="Calhoun S."/>
            <person name="Haridas S."/>
            <person name="Kuo A."/>
            <person name="Mondo S."/>
            <person name="Pangilinan J."/>
            <person name="Riley R."/>
            <person name="Labutti K."/>
            <person name="Andreopoulos B."/>
            <person name="Lipzen A."/>
            <person name="Chen C."/>
            <person name="Yanf M."/>
            <person name="Daum C."/>
            <person name="Ng V."/>
            <person name="Clum A."/>
            <person name="Ohm R."/>
            <person name="Martin F."/>
            <person name="Silar P."/>
            <person name="Natvig D."/>
            <person name="Lalanne C."/>
            <person name="Gautier V."/>
            <person name="Ament-Velasquez S.L."/>
            <person name="Kruys A."/>
            <person name="Hutchinson M.I."/>
            <person name="Powell A.J."/>
            <person name="Barry K."/>
            <person name="Miller A.N."/>
            <person name="Grigoriev I.V."/>
            <person name="Debuchy R."/>
            <person name="Gladieux P."/>
            <person name="Thoren M.H."/>
            <person name="Johannesson H."/>
        </authorList>
    </citation>
    <scope>NUCLEOTIDE SEQUENCE</scope>
    <source>
        <strain evidence="3">CBS 757.83</strain>
    </source>
</reference>
<organism evidence="3 4">
    <name type="scientific">Parathielavia hyrcaniae</name>
    <dbReference type="NCBI Taxonomy" id="113614"/>
    <lineage>
        <taxon>Eukaryota</taxon>
        <taxon>Fungi</taxon>
        <taxon>Dikarya</taxon>
        <taxon>Ascomycota</taxon>
        <taxon>Pezizomycotina</taxon>
        <taxon>Sordariomycetes</taxon>
        <taxon>Sordariomycetidae</taxon>
        <taxon>Sordariales</taxon>
        <taxon>Chaetomiaceae</taxon>
        <taxon>Parathielavia</taxon>
    </lineage>
</organism>
<evidence type="ECO:0000256" key="2">
    <source>
        <dbReference type="SAM" id="MobiDB-lite"/>
    </source>
</evidence>
<keyword evidence="1" id="KW-0175">Coiled coil</keyword>
<evidence type="ECO:0000256" key="1">
    <source>
        <dbReference type="SAM" id="Coils"/>
    </source>
</evidence>
<proteinExistence type="predicted"/>
<reference evidence="3" key="1">
    <citation type="journal article" date="2023" name="Mol. Phylogenet. Evol.">
        <title>Genome-scale phylogeny and comparative genomics of the fungal order Sordariales.</title>
        <authorList>
            <person name="Hensen N."/>
            <person name="Bonometti L."/>
            <person name="Westerberg I."/>
            <person name="Brannstrom I.O."/>
            <person name="Guillou S."/>
            <person name="Cros-Aarteil S."/>
            <person name="Calhoun S."/>
            <person name="Haridas S."/>
            <person name="Kuo A."/>
            <person name="Mondo S."/>
            <person name="Pangilinan J."/>
            <person name="Riley R."/>
            <person name="LaButti K."/>
            <person name="Andreopoulos B."/>
            <person name="Lipzen A."/>
            <person name="Chen C."/>
            <person name="Yan M."/>
            <person name="Daum C."/>
            <person name="Ng V."/>
            <person name="Clum A."/>
            <person name="Steindorff A."/>
            <person name="Ohm R.A."/>
            <person name="Martin F."/>
            <person name="Silar P."/>
            <person name="Natvig D.O."/>
            <person name="Lalanne C."/>
            <person name="Gautier V."/>
            <person name="Ament-Velasquez S.L."/>
            <person name="Kruys A."/>
            <person name="Hutchinson M.I."/>
            <person name="Powell A.J."/>
            <person name="Barry K."/>
            <person name="Miller A.N."/>
            <person name="Grigoriev I.V."/>
            <person name="Debuchy R."/>
            <person name="Gladieux P."/>
            <person name="Hiltunen Thoren M."/>
            <person name="Johannesson H."/>
        </authorList>
    </citation>
    <scope>NUCLEOTIDE SEQUENCE</scope>
    <source>
        <strain evidence="3">CBS 757.83</strain>
    </source>
</reference>
<accession>A0AAN6SWB4</accession>
<evidence type="ECO:0000313" key="4">
    <source>
        <dbReference type="Proteomes" id="UP001305647"/>
    </source>
</evidence>
<dbReference type="EMBL" id="MU863798">
    <property type="protein sequence ID" value="KAK4095743.1"/>
    <property type="molecule type" value="Genomic_DNA"/>
</dbReference>
<keyword evidence="4" id="KW-1185">Reference proteome</keyword>
<feature type="compositionally biased region" description="Polar residues" evidence="2">
    <location>
        <begin position="310"/>
        <end position="320"/>
    </location>
</feature>
<dbReference type="Proteomes" id="UP001305647">
    <property type="component" value="Unassembled WGS sequence"/>
</dbReference>
<gene>
    <name evidence="3" type="ORF">N658DRAFT_511804</name>
</gene>
<feature type="compositionally biased region" description="Basic residues" evidence="2">
    <location>
        <begin position="299"/>
        <end position="309"/>
    </location>
</feature>
<evidence type="ECO:0008006" key="5">
    <source>
        <dbReference type="Google" id="ProtNLM"/>
    </source>
</evidence>
<comment type="caution">
    <text evidence="3">The sequence shown here is derived from an EMBL/GenBank/DDBJ whole genome shotgun (WGS) entry which is preliminary data.</text>
</comment>
<sequence length="1449" mass="167863">MGTAHEIVEPRCQALNLSDSQRCTAQATAHDDLFCRFHARQCFGLYMGYKRRNAELDDLAAQAPDFLRASKTPLASLTFEGLTTEEQTRDMHEYLFRQYVLLGKVISARKLHHKHFFSLEMDYGHKAYLDKLVNTRHSVLKALENLERRTAQLLYEKERWYSWVRQLQDDEDQNREKEQKKVKLEAALFRRHWHEMEARLAAAREKEDRERQEAYLDEVWKERMAAESDDGAWDPIEDMVEEDRQRYLDLIRHFLWMNPPARDTDGQPEPEEATTPAPQDDAGTAHGDGEQPPSGATKPKNRGRKKKNKAGQSSEASSGTPAADLAASTASKLKKDNRNPELEPNKARIESKEEIRKRLREGVKKDYSHVNGPLIVGTANNPHELVDRSAPIKDQDISELIADITEIKMFLFCRQAMSHPALLPAALRANSVEEFLSDPAIADSDLRDLCLQVEQPTYEALRDACADFARGDEPDDDGTDHNDDKVDLRPAAEYIRDQIRYDDLGPDFLIRALGALYRESNLSRKQLLDAVAIGGGATGGERKMKVRICGRTVWNYASQKSMARAGWLHFSIMAKDCEFQDAISLCRNWDEFFELHILTLWQYFPASKWTGWSGNYLSEELTQMGFVPFHMNVSASENTTYNHLGSISRKTLRRQHVITESRNYVCAHMKRNDPVTRRFIQYAVMRPGEQFILVRDGIDGRIVVAPDKQHRWLVRSRRGVSATGRNQHDDNWDIERAVDPTFFAVAQMTREWHFNFESCYEIYMWDHVPGQSPMDMYHHIREMLSKARRIRGHRDKYRHMKYIMETLTREQDTKRVRQIKPGEKVKSLYDEYSGRDAEFWIKTTKSGPMIRTNEDIAPGVSPYLYYNDTDAAEDAVLFEEEMREGFPENMPFREIDNPLRQLEASHMPLNVMNKTIKHLEDSMPPELAKAFGVNRRLDGGAGEQSTDSSRSTSEFQPYIPGAGQFPYAVPPLWEQAYKRIASAARDAPRTRLLKRVRFSSAKLKLSEEDIDQLSDTQEIMERDRSYVYKDSFHLGDLEPGAQDRYKEAMDLIIGVQKYQSPRPDDHLDWAWLCLDLVDWINLELSYDDYDPEPLSPWPHRYIVQDVVQAFTTMALFFPGVRETSIIQEFLESEQGKGFKSSKIFDPAHRCSKRPDVRTRTSCSYRPKAFWRDWENLYGGEKHWQDSYPWDWNLTVKPILAKLYKAGMIAPAVRQATRALVPGCATASTEPHRPGQLDLFIKFYNLDDYWQNVPPTFIDYKDWPELLPAARAFAEKCKSSNNPTTTAPRFALIRLWSAPHFYPLMMTLPRRPSASFVDPTGRVWEWKFIPKDMALSEWSIHNSVMLRLGFLREQMMGSRTPPAADKKWAESKYSGEDKWRRGRCPLDERVVHRGDLVLVMGEDERELLRWCTVVAFALQTKPWSKEVDLWKSFINVDLQFLEGLEESWLD</sequence>
<feature type="region of interest" description="Disordered" evidence="2">
    <location>
        <begin position="259"/>
        <end position="354"/>
    </location>
</feature>
<feature type="coiled-coil region" evidence="1">
    <location>
        <begin position="129"/>
        <end position="187"/>
    </location>
</feature>